<name>A0ABP0HUH8_9DINO</name>
<dbReference type="PROSITE" id="PS50801">
    <property type="entry name" value="STAS"/>
    <property type="match status" value="1"/>
</dbReference>
<dbReference type="PANTHER" id="PTHR43310">
    <property type="entry name" value="SULFATE TRANSPORTER YBAR-RELATED"/>
    <property type="match status" value="1"/>
</dbReference>
<dbReference type="InterPro" id="IPR002645">
    <property type="entry name" value="STAS_dom"/>
</dbReference>
<dbReference type="CDD" id="cd07042">
    <property type="entry name" value="STAS_SulP_like_sulfate_transporter"/>
    <property type="match status" value="1"/>
</dbReference>
<evidence type="ECO:0000313" key="3">
    <source>
        <dbReference type="EMBL" id="CAK8992794.1"/>
    </source>
</evidence>
<comment type="caution">
    <text evidence="3">The sequence shown here is derived from an EMBL/GenBank/DDBJ whole genome shotgun (WGS) entry which is preliminary data.</text>
</comment>
<accession>A0ABP0HUH8</accession>
<dbReference type="Proteomes" id="UP001642464">
    <property type="component" value="Unassembled WGS sequence"/>
</dbReference>
<keyword evidence="1" id="KW-0472">Membrane</keyword>
<dbReference type="InterPro" id="IPR036513">
    <property type="entry name" value="STAS_dom_sf"/>
</dbReference>
<feature type="transmembrane region" description="Helical" evidence="1">
    <location>
        <begin position="44"/>
        <end position="67"/>
    </location>
</feature>
<keyword evidence="1" id="KW-0812">Transmembrane</keyword>
<feature type="transmembrane region" description="Helical" evidence="1">
    <location>
        <begin position="88"/>
        <end position="120"/>
    </location>
</feature>
<organism evidence="3 4">
    <name type="scientific">Durusdinium trenchii</name>
    <dbReference type="NCBI Taxonomy" id="1381693"/>
    <lineage>
        <taxon>Eukaryota</taxon>
        <taxon>Sar</taxon>
        <taxon>Alveolata</taxon>
        <taxon>Dinophyceae</taxon>
        <taxon>Suessiales</taxon>
        <taxon>Symbiodiniaceae</taxon>
        <taxon>Durusdinium</taxon>
    </lineage>
</organism>
<gene>
    <name evidence="3" type="ORF">SCF082_LOCUS3221</name>
</gene>
<protein>
    <submittedName>
        <fullName evidence="3">Sulfate transporter YbaR</fullName>
    </submittedName>
</protein>
<dbReference type="EMBL" id="CAXAMM010001636">
    <property type="protein sequence ID" value="CAK8992794.1"/>
    <property type="molecule type" value="Genomic_DNA"/>
</dbReference>
<reference evidence="3 4" key="1">
    <citation type="submission" date="2024-02" db="EMBL/GenBank/DDBJ databases">
        <authorList>
            <person name="Chen Y."/>
            <person name="Shah S."/>
            <person name="Dougan E. K."/>
            <person name="Thang M."/>
            <person name="Chan C."/>
        </authorList>
    </citation>
    <scope>NUCLEOTIDE SEQUENCE [LARGE SCALE GENOMIC DNA]</scope>
</reference>
<keyword evidence="1" id="KW-1133">Transmembrane helix</keyword>
<evidence type="ECO:0000256" key="1">
    <source>
        <dbReference type="SAM" id="Phobius"/>
    </source>
</evidence>
<feature type="transmembrane region" description="Helical" evidence="1">
    <location>
        <begin position="12"/>
        <end position="32"/>
    </location>
</feature>
<dbReference type="PANTHER" id="PTHR43310:SF1">
    <property type="entry name" value="SULFATE TRANSPORTER YBAR-RELATED"/>
    <property type="match status" value="1"/>
</dbReference>
<dbReference type="SUPFAM" id="SSF52091">
    <property type="entry name" value="SpoIIaa-like"/>
    <property type="match status" value="1"/>
</dbReference>
<keyword evidence="4" id="KW-1185">Reference proteome</keyword>
<evidence type="ECO:0000313" key="4">
    <source>
        <dbReference type="Proteomes" id="UP001642464"/>
    </source>
</evidence>
<dbReference type="Pfam" id="PF01740">
    <property type="entry name" value="STAS"/>
    <property type="match status" value="1"/>
</dbReference>
<sequence>MINIGSGARTRASSFIAGLFLLIIVLVAYDGIKKIPVSALVGVMFNVCFHTFEWSSLKLMILAACPLRVRRKFLSSKTAAQQIRRMDALVILVVTLVTLFTDLATAVAVGMVVSLFTFALETSNAVQVVPREPTDGVQVYDVHGTLFFGSTTHFLDLFPEQVVAKDPDDVRLVFETGHVADYSAVQALNKLGERYGAQGKRLTLQELMPKTHRVLSRCARLGGGAVGV</sequence>
<proteinExistence type="predicted"/>
<dbReference type="InterPro" id="IPR052706">
    <property type="entry name" value="Membrane-Transporter-like"/>
</dbReference>
<evidence type="ECO:0000259" key="2">
    <source>
        <dbReference type="PROSITE" id="PS50801"/>
    </source>
</evidence>
<feature type="domain" description="STAS" evidence="2">
    <location>
        <begin position="135"/>
        <end position="228"/>
    </location>
</feature>
<dbReference type="Gene3D" id="3.30.750.24">
    <property type="entry name" value="STAS domain"/>
    <property type="match status" value="1"/>
</dbReference>